<accession>A0ABR9QVB3</accession>
<keyword evidence="5 8" id="KW-0812">Transmembrane</keyword>
<evidence type="ECO:0000256" key="4">
    <source>
        <dbReference type="ARBA" id="ARBA00022475"/>
    </source>
</evidence>
<feature type="transmembrane region" description="Helical" evidence="8">
    <location>
        <begin position="311"/>
        <end position="343"/>
    </location>
</feature>
<dbReference type="PANTHER" id="PTHR43568:SF1">
    <property type="entry name" value="P PROTEIN"/>
    <property type="match status" value="1"/>
</dbReference>
<feature type="transmembrane region" description="Helical" evidence="8">
    <location>
        <begin position="89"/>
        <end position="107"/>
    </location>
</feature>
<feature type="transmembrane region" description="Helical" evidence="8">
    <location>
        <begin position="7"/>
        <end position="37"/>
    </location>
</feature>
<comment type="similarity">
    <text evidence="2">Belongs to the CitM (TC 2.A.11) transporter family.</text>
</comment>
<reference evidence="10 11" key="1">
    <citation type="submission" date="2020-10" db="EMBL/GenBank/DDBJ databases">
        <title>ChiBAC.</title>
        <authorList>
            <person name="Zenner C."/>
            <person name="Hitch T.C.A."/>
            <person name="Clavel T."/>
        </authorList>
    </citation>
    <scope>NUCLEOTIDE SEQUENCE [LARGE SCALE GENOMIC DNA]</scope>
    <source>
        <strain evidence="10 11">DSM 108706</strain>
    </source>
</reference>
<feature type="transmembrane region" description="Helical" evidence="8">
    <location>
        <begin position="49"/>
        <end position="68"/>
    </location>
</feature>
<evidence type="ECO:0000256" key="8">
    <source>
        <dbReference type="SAM" id="Phobius"/>
    </source>
</evidence>
<dbReference type="Pfam" id="PF03600">
    <property type="entry name" value="CitMHS"/>
    <property type="match status" value="1"/>
</dbReference>
<feature type="domain" description="Citrate transporter-like" evidence="9">
    <location>
        <begin position="16"/>
        <end position="362"/>
    </location>
</feature>
<dbReference type="RefSeq" id="WP_226384478.1">
    <property type="nucleotide sequence ID" value="NZ_JADCKA010000001.1"/>
</dbReference>
<dbReference type="InterPro" id="IPR051475">
    <property type="entry name" value="Diverse_Ion_Transporter"/>
</dbReference>
<gene>
    <name evidence="10" type="ORF">INF20_00720</name>
</gene>
<evidence type="ECO:0000256" key="1">
    <source>
        <dbReference type="ARBA" id="ARBA00004651"/>
    </source>
</evidence>
<dbReference type="PRINTS" id="PR00758">
    <property type="entry name" value="ARSENICPUMP"/>
</dbReference>
<keyword evidence="4" id="KW-1003">Cell membrane</keyword>
<dbReference type="EMBL" id="JADCKA010000001">
    <property type="protein sequence ID" value="MBE5034813.1"/>
    <property type="molecule type" value="Genomic_DNA"/>
</dbReference>
<sequence length="423" mass="45481">MEQTISIIVFLAVIGLIVVNKFHEAVIAVAGAVVLLLTQVLDVETAASYIDYNTIGVLIGMMLFVNVLKHSGMFEYIAIKSAKIAKGDPWRIMMLFVIVTAVLSGFLDNVTTVLLIGPMTISITRILGLNPVPYLMSQVLASNMGGTATLIGDPPNIMIGSQAGLSFMDFICHAAPAIVIIMIVFIICLKFIYGNKMQVEQSAINQVMLLDEKKAIEDPALMKKGIVMIILVVLGFVFHSQLHAESSTIALTAAVIMMLIGKQKAEDIIADVEWTSIIFFTALFIVVGGLVETGVVGQLAQVVINATSDKPILTMLVILWASALLSTILNNIPFVAALIPLVIDMGQSGMDIFPLWWAISLGACLGGNGTLVGASANIVLANISAKHGHPISFATFFKLGFPMMLMSIVISSIYLVLRYGIFY</sequence>
<evidence type="ECO:0000256" key="7">
    <source>
        <dbReference type="ARBA" id="ARBA00023136"/>
    </source>
</evidence>
<evidence type="ECO:0000313" key="10">
    <source>
        <dbReference type="EMBL" id="MBE5034813.1"/>
    </source>
</evidence>
<proteinExistence type="inferred from homology"/>
<keyword evidence="6 8" id="KW-1133">Transmembrane helix</keyword>
<evidence type="ECO:0000256" key="3">
    <source>
        <dbReference type="ARBA" id="ARBA00022448"/>
    </source>
</evidence>
<keyword evidence="11" id="KW-1185">Reference proteome</keyword>
<dbReference type="Proteomes" id="UP001516588">
    <property type="component" value="Unassembled WGS sequence"/>
</dbReference>
<name>A0ABR9QVB3_9FIRM</name>
<comment type="subcellular location">
    <subcellularLocation>
        <location evidence="1">Cell membrane</location>
        <topology evidence="1">Multi-pass membrane protein</topology>
    </subcellularLocation>
</comment>
<evidence type="ECO:0000256" key="6">
    <source>
        <dbReference type="ARBA" id="ARBA00022989"/>
    </source>
</evidence>
<evidence type="ECO:0000259" key="9">
    <source>
        <dbReference type="Pfam" id="PF03600"/>
    </source>
</evidence>
<evidence type="ECO:0000256" key="2">
    <source>
        <dbReference type="ARBA" id="ARBA00009843"/>
    </source>
</evidence>
<evidence type="ECO:0000256" key="5">
    <source>
        <dbReference type="ARBA" id="ARBA00022692"/>
    </source>
</evidence>
<dbReference type="InterPro" id="IPR000802">
    <property type="entry name" value="Arsenical_pump_ArsB"/>
</dbReference>
<feature type="transmembrane region" description="Helical" evidence="8">
    <location>
        <begin position="355"/>
        <end position="379"/>
    </location>
</feature>
<keyword evidence="7 8" id="KW-0472">Membrane</keyword>
<dbReference type="InterPro" id="IPR004680">
    <property type="entry name" value="Cit_transptr-like_dom"/>
</dbReference>
<organism evidence="10 11">
    <name type="scientific">Gallibacter intestinalis</name>
    <dbReference type="NCBI Taxonomy" id="2779356"/>
    <lineage>
        <taxon>Bacteria</taxon>
        <taxon>Bacillati</taxon>
        <taxon>Bacillota</taxon>
        <taxon>Clostridia</taxon>
        <taxon>Eubacteriales</taxon>
        <taxon>Eubacteriaceae</taxon>
        <taxon>Gallibacter</taxon>
    </lineage>
</organism>
<keyword evidence="3" id="KW-0813">Transport</keyword>
<feature type="transmembrane region" description="Helical" evidence="8">
    <location>
        <begin position="399"/>
        <end position="417"/>
    </location>
</feature>
<feature type="transmembrane region" description="Helical" evidence="8">
    <location>
        <begin position="221"/>
        <end position="238"/>
    </location>
</feature>
<dbReference type="PANTHER" id="PTHR43568">
    <property type="entry name" value="P PROTEIN"/>
    <property type="match status" value="1"/>
</dbReference>
<comment type="caution">
    <text evidence="10">The sequence shown here is derived from an EMBL/GenBank/DDBJ whole genome shotgun (WGS) entry which is preliminary data.</text>
</comment>
<dbReference type="CDD" id="cd01116">
    <property type="entry name" value="P_permease"/>
    <property type="match status" value="1"/>
</dbReference>
<evidence type="ECO:0000313" key="11">
    <source>
        <dbReference type="Proteomes" id="UP001516588"/>
    </source>
</evidence>
<feature type="transmembrane region" description="Helical" evidence="8">
    <location>
        <begin position="272"/>
        <end position="291"/>
    </location>
</feature>
<feature type="transmembrane region" description="Helical" evidence="8">
    <location>
        <begin position="174"/>
        <end position="193"/>
    </location>
</feature>
<protein>
    <submittedName>
        <fullName evidence="10">ArsB/NhaD family transporter</fullName>
    </submittedName>
</protein>